<evidence type="ECO:0000313" key="4">
    <source>
        <dbReference type="EMBL" id="ROR72966.1"/>
    </source>
</evidence>
<dbReference type="Pfam" id="PF00005">
    <property type="entry name" value="ABC_tran"/>
    <property type="match status" value="1"/>
</dbReference>
<name>A0A3N2BCJ2_9MICO</name>
<keyword evidence="2 4" id="KW-0067">ATP-binding</keyword>
<dbReference type="EMBL" id="RKHK01000001">
    <property type="protein sequence ID" value="ROR72966.1"/>
    <property type="molecule type" value="Genomic_DNA"/>
</dbReference>
<dbReference type="GO" id="GO:0005524">
    <property type="term" value="F:ATP binding"/>
    <property type="evidence" value="ECO:0007669"/>
    <property type="project" value="UniProtKB-KW"/>
</dbReference>
<accession>A0A3N2BCJ2</accession>
<feature type="domain" description="ABC transporter" evidence="3">
    <location>
        <begin position="28"/>
        <end position="250"/>
    </location>
</feature>
<dbReference type="InterPro" id="IPR027417">
    <property type="entry name" value="P-loop_NTPase"/>
</dbReference>
<evidence type="ECO:0000256" key="1">
    <source>
        <dbReference type="ARBA" id="ARBA00022741"/>
    </source>
</evidence>
<proteinExistence type="predicted"/>
<evidence type="ECO:0000256" key="2">
    <source>
        <dbReference type="ARBA" id="ARBA00022840"/>
    </source>
</evidence>
<dbReference type="Proteomes" id="UP000280668">
    <property type="component" value="Unassembled WGS sequence"/>
</dbReference>
<gene>
    <name evidence="4" type="ORF">EDD31_1331</name>
</gene>
<dbReference type="PANTHER" id="PTHR43038:SF3">
    <property type="entry name" value="ABC TRANSPORTER G FAMILY MEMBER 20 ISOFORM X1"/>
    <property type="match status" value="1"/>
</dbReference>
<dbReference type="InterPro" id="IPR003439">
    <property type="entry name" value="ABC_transporter-like_ATP-bd"/>
</dbReference>
<dbReference type="SUPFAM" id="SSF52540">
    <property type="entry name" value="P-loop containing nucleoside triphosphate hydrolases"/>
    <property type="match status" value="1"/>
</dbReference>
<organism evidence="4 5">
    <name type="scientific">Bogoriella caseilytica</name>
    <dbReference type="NCBI Taxonomy" id="56055"/>
    <lineage>
        <taxon>Bacteria</taxon>
        <taxon>Bacillati</taxon>
        <taxon>Actinomycetota</taxon>
        <taxon>Actinomycetes</taxon>
        <taxon>Micrococcales</taxon>
        <taxon>Bogoriellaceae</taxon>
        <taxon>Bogoriella</taxon>
    </lineage>
</organism>
<evidence type="ECO:0000313" key="5">
    <source>
        <dbReference type="Proteomes" id="UP000280668"/>
    </source>
</evidence>
<comment type="caution">
    <text evidence="4">The sequence shown here is derived from an EMBL/GenBank/DDBJ whole genome shotgun (WGS) entry which is preliminary data.</text>
</comment>
<dbReference type="Gene3D" id="3.40.50.300">
    <property type="entry name" value="P-loop containing nucleotide triphosphate hydrolases"/>
    <property type="match status" value="1"/>
</dbReference>
<evidence type="ECO:0000259" key="3">
    <source>
        <dbReference type="PROSITE" id="PS50893"/>
    </source>
</evidence>
<dbReference type="AlphaFoldDB" id="A0A3N2BCJ2"/>
<dbReference type="InterPro" id="IPR003593">
    <property type="entry name" value="AAA+_ATPase"/>
</dbReference>
<dbReference type="OrthoDB" id="9804819at2"/>
<dbReference type="SMART" id="SM00382">
    <property type="entry name" value="AAA"/>
    <property type="match status" value="1"/>
</dbReference>
<dbReference type="PANTHER" id="PTHR43038">
    <property type="entry name" value="ATP-BINDING CASSETTE, SUB-FAMILY H, MEMBER 1"/>
    <property type="match status" value="1"/>
</dbReference>
<keyword evidence="5" id="KW-1185">Reference proteome</keyword>
<dbReference type="GO" id="GO:0016887">
    <property type="term" value="F:ATP hydrolysis activity"/>
    <property type="evidence" value="ECO:0007669"/>
    <property type="project" value="InterPro"/>
</dbReference>
<reference evidence="4 5" key="1">
    <citation type="submission" date="2018-11" db="EMBL/GenBank/DDBJ databases">
        <title>Sequencing the genomes of 1000 actinobacteria strains.</title>
        <authorList>
            <person name="Klenk H.-P."/>
        </authorList>
    </citation>
    <scope>NUCLEOTIDE SEQUENCE [LARGE SCALE GENOMIC DNA]</scope>
    <source>
        <strain evidence="4 5">DSM 11294</strain>
    </source>
</reference>
<dbReference type="PROSITE" id="PS50893">
    <property type="entry name" value="ABC_TRANSPORTER_2"/>
    <property type="match status" value="1"/>
</dbReference>
<protein>
    <submittedName>
        <fullName evidence="4">ABC-2 type transport system ATP-binding protein</fullName>
    </submittedName>
</protein>
<keyword evidence="1" id="KW-0547">Nucleotide-binding</keyword>
<sequence length="268" mass="28463">MVDPGALNESYNRRFVSREGGTDLSPLLEVRSLRGGYRGREVIRGLDLAISGLTLLIGRNGAGKTTLLRLLAGDLIRAAGDVAFSGAPEGDRPVIGYLPQTLTLPSHLSVKEFVTYAAWLQGQAKFEANERAVEAIEQVDLADRSAHRIGRLSGGMQQRCALAAVLAGNPAVLLLDEPMNALDPIQRDGLIALLSRLSDAMPVMISTHVVDAMAVDANRIVLLDDGRAQFSGNPAALCAPHDLTVEALNRAILERMAMDPTADPGGPA</sequence>